<comment type="function">
    <text evidence="5 6">Catalyzes the reduction of 1-pyrroline-5-carboxylate (PCA) to L-proline.</text>
</comment>
<dbReference type="UniPathway" id="UPA00098">
    <property type="reaction ID" value="UER00361"/>
</dbReference>
<dbReference type="Proteomes" id="UP000295726">
    <property type="component" value="Unassembled WGS sequence"/>
</dbReference>
<keyword evidence="3 6" id="KW-0521">NADP</keyword>
<protein>
    <recommendedName>
        <fullName evidence="6 7">Pyrroline-5-carboxylate reductase</fullName>
        <shortName evidence="6">P5C reductase</shortName>
        <shortName evidence="6">P5CR</shortName>
        <ecNumber evidence="6 7">1.5.1.2</ecNumber>
    </recommendedName>
    <alternativeName>
        <fullName evidence="6">PCA reductase</fullName>
    </alternativeName>
</protein>
<evidence type="ECO:0000256" key="5">
    <source>
        <dbReference type="ARBA" id="ARBA00058118"/>
    </source>
</evidence>
<dbReference type="SUPFAM" id="SSF48179">
    <property type="entry name" value="6-phosphogluconate dehydrogenase C-terminal domain-like"/>
    <property type="match status" value="1"/>
</dbReference>
<dbReference type="InterPro" id="IPR008927">
    <property type="entry name" value="6-PGluconate_DH-like_C_sf"/>
</dbReference>
<dbReference type="Gene3D" id="3.40.50.720">
    <property type="entry name" value="NAD(P)-binding Rossmann-like Domain"/>
    <property type="match status" value="1"/>
</dbReference>
<dbReference type="PIRSF" id="PIRSF000193">
    <property type="entry name" value="Pyrrol-5-carb_rd"/>
    <property type="match status" value="1"/>
</dbReference>
<evidence type="ECO:0000256" key="1">
    <source>
        <dbReference type="ARBA" id="ARBA00005525"/>
    </source>
</evidence>
<dbReference type="InterPro" id="IPR029036">
    <property type="entry name" value="P5CR_dimer"/>
</dbReference>
<evidence type="ECO:0000256" key="8">
    <source>
        <dbReference type="PIRSR" id="PIRSR000193-1"/>
    </source>
</evidence>
<evidence type="ECO:0000256" key="4">
    <source>
        <dbReference type="ARBA" id="ARBA00023002"/>
    </source>
</evidence>
<evidence type="ECO:0000256" key="6">
    <source>
        <dbReference type="HAMAP-Rule" id="MF_01925"/>
    </source>
</evidence>
<evidence type="ECO:0000256" key="2">
    <source>
        <dbReference type="ARBA" id="ARBA00022650"/>
    </source>
</evidence>
<comment type="caution">
    <text evidence="12">The sequence shown here is derived from an EMBL/GenBank/DDBJ whole genome shotgun (WGS) entry which is preliminary data.</text>
</comment>
<dbReference type="PROSITE" id="PS00521">
    <property type="entry name" value="P5CR"/>
    <property type="match status" value="1"/>
</dbReference>
<dbReference type="AlphaFoldDB" id="A0A4R3K772"/>
<evidence type="ECO:0000256" key="9">
    <source>
        <dbReference type="RuleBase" id="RU003903"/>
    </source>
</evidence>
<name>A0A4R3K772_9FIRM</name>
<dbReference type="InterPro" id="IPR053790">
    <property type="entry name" value="P5CR-like_CS"/>
</dbReference>
<evidence type="ECO:0000256" key="7">
    <source>
        <dbReference type="NCBIfam" id="TIGR00112"/>
    </source>
</evidence>
<dbReference type="Pfam" id="PF03807">
    <property type="entry name" value="F420_oxidored"/>
    <property type="match status" value="1"/>
</dbReference>
<dbReference type="GO" id="GO:0055129">
    <property type="term" value="P:L-proline biosynthetic process"/>
    <property type="evidence" value="ECO:0007669"/>
    <property type="project" value="UniProtKB-UniRule"/>
</dbReference>
<sequence length="265" mass="28177">MLKKRIGVIGYGNMGSAILRGAIGTDAFSKEDFAVYDILSGPMKRAEDLGISTADSNARLCDECDIILLAVKPQNAAEALESCKGHLKGKVLVSIVAGLWAERIAAMIDENVRILRVMPNTPALVSEGMFVLCSDNTLNEEEITLMSQLFSSIGIIEWLPEKLIDVACGLSGGGPAYTAMFIEALADGAVKQGLPRDTAYKLAAQTCLGTSKMILDTKIHPGALKDMVSSPGGTTIEGVEALEKGGFRYSVMNCIKAATEKSKEL</sequence>
<comment type="catalytic activity">
    <reaction evidence="6">
        <text>L-proline + NAD(+) = (S)-1-pyrroline-5-carboxylate + NADH + 2 H(+)</text>
        <dbReference type="Rhea" id="RHEA:14105"/>
        <dbReference type="ChEBI" id="CHEBI:15378"/>
        <dbReference type="ChEBI" id="CHEBI:17388"/>
        <dbReference type="ChEBI" id="CHEBI:57540"/>
        <dbReference type="ChEBI" id="CHEBI:57945"/>
        <dbReference type="ChEBI" id="CHEBI:60039"/>
        <dbReference type="EC" id="1.5.1.2"/>
    </reaction>
</comment>
<dbReference type="Gene3D" id="1.10.3730.10">
    <property type="entry name" value="ProC C-terminal domain-like"/>
    <property type="match status" value="1"/>
</dbReference>
<evidence type="ECO:0000256" key="3">
    <source>
        <dbReference type="ARBA" id="ARBA00022857"/>
    </source>
</evidence>
<keyword evidence="6 9" id="KW-0028">Amino-acid biosynthesis</keyword>
<evidence type="ECO:0000313" key="12">
    <source>
        <dbReference type="EMBL" id="TCS78796.1"/>
    </source>
</evidence>
<gene>
    <name evidence="6" type="primary">proC</name>
    <name evidence="12" type="ORF">EDD59_1103</name>
</gene>
<dbReference type="GO" id="GO:0004735">
    <property type="term" value="F:pyrroline-5-carboxylate reductase activity"/>
    <property type="evidence" value="ECO:0007669"/>
    <property type="project" value="UniProtKB-UniRule"/>
</dbReference>
<dbReference type="PANTHER" id="PTHR11645:SF0">
    <property type="entry name" value="PYRROLINE-5-CARBOXYLATE REDUCTASE 3"/>
    <property type="match status" value="1"/>
</dbReference>
<feature type="domain" description="Pyrroline-5-carboxylate reductase catalytic N-terminal" evidence="10">
    <location>
        <begin position="5"/>
        <end position="98"/>
    </location>
</feature>
<dbReference type="InterPro" id="IPR000304">
    <property type="entry name" value="Pyrroline-COOH_reductase"/>
</dbReference>
<dbReference type="Pfam" id="PF14748">
    <property type="entry name" value="P5CR_dimer"/>
    <property type="match status" value="1"/>
</dbReference>
<comment type="pathway">
    <text evidence="6 9">Amino-acid biosynthesis; L-proline biosynthesis; L-proline from L-glutamate 5-semialdehyde: step 1/1.</text>
</comment>
<evidence type="ECO:0000313" key="13">
    <source>
        <dbReference type="Proteomes" id="UP000295726"/>
    </source>
</evidence>
<reference evidence="12 13" key="1">
    <citation type="submission" date="2019-03" db="EMBL/GenBank/DDBJ databases">
        <title>Genomic Encyclopedia of Type Strains, Phase IV (KMG-IV): sequencing the most valuable type-strain genomes for metagenomic binning, comparative biology and taxonomic classification.</title>
        <authorList>
            <person name="Goeker M."/>
        </authorList>
    </citation>
    <scope>NUCLEOTIDE SEQUENCE [LARGE SCALE GENOMIC DNA]</scope>
    <source>
        <strain evidence="12 13">DSM 29489</strain>
    </source>
</reference>
<dbReference type="NCBIfam" id="TIGR00112">
    <property type="entry name" value="proC"/>
    <property type="match status" value="1"/>
</dbReference>
<dbReference type="SUPFAM" id="SSF51735">
    <property type="entry name" value="NAD(P)-binding Rossmann-fold domains"/>
    <property type="match status" value="1"/>
</dbReference>
<dbReference type="InterPro" id="IPR036291">
    <property type="entry name" value="NAD(P)-bd_dom_sf"/>
</dbReference>
<organism evidence="12 13">
    <name type="scientific">Muricomes intestini</name>
    <dbReference type="NCBI Taxonomy" id="1796634"/>
    <lineage>
        <taxon>Bacteria</taxon>
        <taxon>Bacillati</taxon>
        <taxon>Bacillota</taxon>
        <taxon>Clostridia</taxon>
        <taxon>Lachnospirales</taxon>
        <taxon>Lachnospiraceae</taxon>
        <taxon>Muricomes</taxon>
    </lineage>
</organism>
<dbReference type="RefSeq" id="WP_132380879.1">
    <property type="nucleotide sequence ID" value="NZ_DAIRMY010000186.1"/>
</dbReference>
<comment type="similarity">
    <text evidence="1 6 9">Belongs to the pyrroline-5-carboxylate reductase family.</text>
</comment>
<dbReference type="InterPro" id="IPR028939">
    <property type="entry name" value="P5C_Rdtase_cat_N"/>
</dbReference>
<comment type="subcellular location">
    <subcellularLocation>
        <location evidence="6">Cytoplasm</location>
    </subcellularLocation>
</comment>
<feature type="binding site" evidence="8">
    <location>
        <begin position="70"/>
        <end position="73"/>
    </location>
    <ligand>
        <name>NADP(+)</name>
        <dbReference type="ChEBI" id="CHEBI:58349"/>
    </ligand>
</feature>
<dbReference type="EMBL" id="SLZZ01000010">
    <property type="protein sequence ID" value="TCS78796.1"/>
    <property type="molecule type" value="Genomic_DNA"/>
</dbReference>
<dbReference type="PANTHER" id="PTHR11645">
    <property type="entry name" value="PYRROLINE-5-CARBOXYLATE REDUCTASE"/>
    <property type="match status" value="1"/>
</dbReference>
<dbReference type="FunFam" id="1.10.3730.10:FF:000001">
    <property type="entry name" value="Pyrroline-5-carboxylate reductase"/>
    <property type="match status" value="1"/>
</dbReference>
<comment type="catalytic activity">
    <reaction evidence="6 9">
        <text>L-proline + NADP(+) = (S)-1-pyrroline-5-carboxylate + NADPH + 2 H(+)</text>
        <dbReference type="Rhea" id="RHEA:14109"/>
        <dbReference type="ChEBI" id="CHEBI:15378"/>
        <dbReference type="ChEBI" id="CHEBI:17388"/>
        <dbReference type="ChEBI" id="CHEBI:57783"/>
        <dbReference type="ChEBI" id="CHEBI:58349"/>
        <dbReference type="ChEBI" id="CHEBI:60039"/>
        <dbReference type="EC" id="1.5.1.2"/>
    </reaction>
</comment>
<keyword evidence="2 6" id="KW-0641">Proline biosynthesis</keyword>
<feature type="binding site" evidence="8">
    <location>
        <position position="57"/>
    </location>
    <ligand>
        <name>NADPH</name>
        <dbReference type="ChEBI" id="CHEBI:57783"/>
    </ligand>
</feature>
<dbReference type="EC" id="1.5.1.2" evidence="6 7"/>
<evidence type="ECO:0000259" key="11">
    <source>
        <dbReference type="Pfam" id="PF14748"/>
    </source>
</evidence>
<feature type="domain" description="Pyrroline-5-carboxylate reductase dimerisation" evidence="11">
    <location>
        <begin position="161"/>
        <end position="265"/>
    </location>
</feature>
<dbReference type="GO" id="GO:0005737">
    <property type="term" value="C:cytoplasm"/>
    <property type="evidence" value="ECO:0007669"/>
    <property type="project" value="UniProtKB-SubCell"/>
</dbReference>
<feature type="binding site" evidence="8">
    <location>
        <begin position="9"/>
        <end position="14"/>
    </location>
    <ligand>
        <name>NADP(+)</name>
        <dbReference type="ChEBI" id="CHEBI:58349"/>
    </ligand>
</feature>
<evidence type="ECO:0000259" key="10">
    <source>
        <dbReference type="Pfam" id="PF03807"/>
    </source>
</evidence>
<accession>A0A4R3K772</accession>
<proteinExistence type="inferred from homology"/>
<keyword evidence="6" id="KW-0963">Cytoplasm</keyword>
<dbReference type="HAMAP" id="MF_01925">
    <property type="entry name" value="P5C_reductase"/>
    <property type="match status" value="1"/>
</dbReference>
<keyword evidence="13" id="KW-1185">Reference proteome</keyword>
<keyword evidence="4 6" id="KW-0560">Oxidoreductase</keyword>
<dbReference type="OrthoDB" id="9805754at2"/>